<feature type="domain" description="NADP-dependent oxidoreductase" evidence="3">
    <location>
        <begin position="20"/>
        <end position="173"/>
    </location>
</feature>
<dbReference type="SUPFAM" id="SSF51430">
    <property type="entry name" value="NAD(P)-linked oxidoreductase"/>
    <property type="match status" value="1"/>
</dbReference>
<dbReference type="InterPro" id="IPR050523">
    <property type="entry name" value="AKR_Detox_Biosynth"/>
</dbReference>
<dbReference type="GO" id="GO:0016491">
    <property type="term" value="F:oxidoreductase activity"/>
    <property type="evidence" value="ECO:0007669"/>
    <property type="project" value="UniProtKB-KW"/>
</dbReference>
<organism evidence="4">
    <name type="scientific">marine metagenome</name>
    <dbReference type="NCBI Taxonomy" id="408172"/>
    <lineage>
        <taxon>unclassified sequences</taxon>
        <taxon>metagenomes</taxon>
        <taxon>ecological metagenomes</taxon>
    </lineage>
</organism>
<dbReference type="PANTHER" id="PTHR43364:SF4">
    <property type="entry name" value="NAD(P)-LINKED OXIDOREDUCTASE SUPERFAMILY PROTEIN"/>
    <property type="match status" value="1"/>
</dbReference>
<evidence type="ECO:0000313" key="4">
    <source>
        <dbReference type="EMBL" id="SVD59412.1"/>
    </source>
</evidence>
<dbReference type="AlphaFoldDB" id="A0A382WKV9"/>
<dbReference type="Gene3D" id="3.20.20.100">
    <property type="entry name" value="NADP-dependent oxidoreductase domain"/>
    <property type="match status" value="1"/>
</dbReference>
<keyword evidence="1" id="KW-0560">Oxidoreductase</keyword>
<sequence length="256" mass="29375">MKYDKIKGLDKKISKLIMGNDNQIEFDSAAKLWDHWLEVGGNIFDTAFIYGGGVQESLLGEWMAKRNNRKSLTIIVKGAHSPHCDPRSISEQLTISLERLKIECADIYIMHRDNADYSVDEFMDVLNEEKNKGRIKIFGGSNWNIERYKEANNWAKKNDKEEMSILNNNLALAKMIKPLWDGCISSNDDETLKYLTESNKVHMSWSSQARGYFLDDAICQSIENKITEAELSWREPGEHSSGPISCYESPENQIRK</sequence>
<dbReference type="PANTHER" id="PTHR43364">
    <property type="entry name" value="NADH-SPECIFIC METHYLGLYOXAL REDUCTASE-RELATED"/>
    <property type="match status" value="1"/>
</dbReference>
<name>A0A382WKV9_9ZZZZ</name>
<evidence type="ECO:0000256" key="2">
    <source>
        <dbReference type="SAM" id="MobiDB-lite"/>
    </source>
</evidence>
<accession>A0A382WKV9</accession>
<evidence type="ECO:0000256" key="1">
    <source>
        <dbReference type="ARBA" id="ARBA00023002"/>
    </source>
</evidence>
<gene>
    <name evidence="4" type="ORF">METZ01_LOCUS412266</name>
</gene>
<dbReference type="Pfam" id="PF00248">
    <property type="entry name" value="Aldo_ket_red"/>
    <property type="match status" value="1"/>
</dbReference>
<protein>
    <recommendedName>
        <fullName evidence="3">NADP-dependent oxidoreductase domain-containing protein</fullName>
    </recommendedName>
</protein>
<dbReference type="InterPro" id="IPR023210">
    <property type="entry name" value="NADP_OxRdtase_dom"/>
</dbReference>
<feature type="non-terminal residue" evidence="4">
    <location>
        <position position="256"/>
    </location>
</feature>
<dbReference type="GO" id="GO:0005829">
    <property type="term" value="C:cytosol"/>
    <property type="evidence" value="ECO:0007669"/>
    <property type="project" value="TreeGrafter"/>
</dbReference>
<proteinExistence type="predicted"/>
<dbReference type="EMBL" id="UINC01160644">
    <property type="protein sequence ID" value="SVD59412.1"/>
    <property type="molecule type" value="Genomic_DNA"/>
</dbReference>
<feature type="region of interest" description="Disordered" evidence="2">
    <location>
        <begin position="233"/>
        <end position="256"/>
    </location>
</feature>
<reference evidence="4" key="1">
    <citation type="submission" date="2018-05" db="EMBL/GenBank/DDBJ databases">
        <authorList>
            <person name="Lanie J.A."/>
            <person name="Ng W.-L."/>
            <person name="Kazmierczak K.M."/>
            <person name="Andrzejewski T.M."/>
            <person name="Davidsen T.M."/>
            <person name="Wayne K.J."/>
            <person name="Tettelin H."/>
            <person name="Glass J.I."/>
            <person name="Rusch D."/>
            <person name="Podicherti R."/>
            <person name="Tsui H.-C.T."/>
            <person name="Winkler M.E."/>
        </authorList>
    </citation>
    <scope>NUCLEOTIDE SEQUENCE</scope>
</reference>
<evidence type="ECO:0000259" key="3">
    <source>
        <dbReference type="Pfam" id="PF00248"/>
    </source>
</evidence>
<dbReference type="InterPro" id="IPR036812">
    <property type="entry name" value="NAD(P)_OxRdtase_dom_sf"/>
</dbReference>